<evidence type="ECO:0000256" key="11">
    <source>
        <dbReference type="ARBA" id="ARBA00023136"/>
    </source>
</evidence>
<keyword evidence="2" id="KW-0813">Transport</keyword>
<dbReference type="Gene3D" id="1.20.120.350">
    <property type="entry name" value="Voltage-gated potassium channels. Chain C"/>
    <property type="match status" value="1"/>
</dbReference>
<keyword evidence="11 13" id="KW-0472">Membrane</keyword>
<evidence type="ECO:0000256" key="13">
    <source>
        <dbReference type="SAM" id="Phobius"/>
    </source>
</evidence>
<evidence type="ECO:0000256" key="4">
    <source>
        <dbReference type="ARBA" id="ARBA00022538"/>
    </source>
</evidence>
<evidence type="ECO:0000256" key="8">
    <source>
        <dbReference type="ARBA" id="ARBA00022958"/>
    </source>
</evidence>
<comment type="subcellular location">
    <subcellularLocation>
        <location evidence="1">Cell membrane</location>
        <topology evidence="1">Multi-pass membrane protein</topology>
    </subcellularLocation>
</comment>
<dbReference type="PRINTS" id="PR00169">
    <property type="entry name" value="KCHANNEL"/>
</dbReference>
<dbReference type="AlphaFoldDB" id="A0A9W7WHQ9"/>
<evidence type="ECO:0000256" key="12">
    <source>
        <dbReference type="ARBA" id="ARBA00023303"/>
    </source>
</evidence>
<evidence type="ECO:0000256" key="6">
    <source>
        <dbReference type="ARBA" id="ARBA00022826"/>
    </source>
</evidence>
<comment type="caution">
    <text evidence="15">The sequence shown here is derived from an EMBL/GenBank/DDBJ whole genome shotgun (WGS) entry which is preliminary data.</text>
</comment>
<keyword evidence="7" id="KW-0851">Voltage-gated channel</keyword>
<keyword evidence="16" id="KW-1185">Reference proteome</keyword>
<evidence type="ECO:0000259" key="14">
    <source>
        <dbReference type="SMART" id="SM00225"/>
    </source>
</evidence>
<dbReference type="OrthoDB" id="296522at2759"/>
<dbReference type="InterPro" id="IPR003971">
    <property type="entry name" value="K_chnl_volt-dep_Kv5/Kv9"/>
</dbReference>
<feature type="transmembrane region" description="Helical" evidence="13">
    <location>
        <begin position="179"/>
        <end position="200"/>
    </location>
</feature>
<dbReference type="PANTHER" id="PTHR11537:SF39">
    <property type="entry name" value="POTASSIUM VOLTAGE-GATED CHANNEL SUBFAMILY S MEMBER 3"/>
    <property type="match status" value="1"/>
</dbReference>
<dbReference type="SUPFAM" id="SSF81324">
    <property type="entry name" value="Voltage-gated potassium channels"/>
    <property type="match status" value="1"/>
</dbReference>
<dbReference type="InterPro" id="IPR011333">
    <property type="entry name" value="SKP1/BTB/POZ_sf"/>
</dbReference>
<sequence length="415" mass="47365">MVYGQVFHHQSIEEDLVNINVGGIQHKVERCVLLRFPNTRVGQLVQCCNVAAILELCDDYSPAEQEYYFDRSPQVFHCVLNFYRTGHFHALEKLCVFCFIQEMEYWGICEMDLDACCLDWFLERKDEKEENADSVLEASSGEVSVVKDDMEFEGTWCSDMHRLLWRTLEDPSYSRSSKGVAVCSVMVILTSIVAMCVRSVPEFRDIDSEYSALACLELICVIFFTVEFALRVVAAPRPWRFLGNPLNMIDIASILPFYVILAFEGLDEEDTEDTQGLVNIGQVVQVLRLMRAFRVLKLARHSEGVRAFGETLKHCHHEVGLLILFMTVGISFFSTLIYYTEKEDASSKMSSIPYCWWWAIVSMTTVGYGDVYPQTVAGRIVASLCILCGLLVVSVPITTIMNNFSKYFERNNAKR</sequence>
<dbReference type="InterPro" id="IPR003968">
    <property type="entry name" value="K_chnl_volt-dep_Kv"/>
</dbReference>
<dbReference type="Gene3D" id="1.10.287.70">
    <property type="match status" value="1"/>
</dbReference>
<evidence type="ECO:0000256" key="1">
    <source>
        <dbReference type="ARBA" id="ARBA00004651"/>
    </source>
</evidence>
<dbReference type="InterPro" id="IPR005821">
    <property type="entry name" value="Ion_trans_dom"/>
</dbReference>
<proteinExistence type="predicted"/>
<keyword evidence="8" id="KW-0630">Potassium</keyword>
<keyword evidence="6" id="KW-0631">Potassium channel</keyword>
<dbReference type="GO" id="GO:0008076">
    <property type="term" value="C:voltage-gated potassium channel complex"/>
    <property type="evidence" value="ECO:0007669"/>
    <property type="project" value="InterPro"/>
</dbReference>
<evidence type="ECO:0000256" key="7">
    <source>
        <dbReference type="ARBA" id="ARBA00022882"/>
    </source>
</evidence>
<dbReference type="PANTHER" id="PTHR11537">
    <property type="entry name" value="VOLTAGE-GATED POTASSIUM CHANNEL"/>
    <property type="match status" value="1"/>
</dbReference>
<protein>
    <submittedName>
        <fullName evidence="15">Potassium voltage-gated channel</fullName>
    </submittedName>
</protein>
<feature type="transmembrane region" description="Helical" evidence="13">
    <location>
        <begin position="246"/>
        <end position="263"/>
    </location>
</feature>
<feature type="transmembrane region" description="Helical" evidence="13">
    <location>
        <begin position="380"/>
        <end position="405"/>
    </location>
</feature>
<dbReference type="InterPro" id="IPR000210">
    <property type="entry name" value="BTB/POZ_dom"/>
</dbReference>
<organism evidence="15 16">
    <name type="scientific">Triplophysa rosa</name>
    <name type="common">Cave loach</name>
    <dbReference type="NCBI Taxonomy" id="992332"/>
    <lineage>
        <taxon>Eukaryota</taxon>
        <taxon>Metazoa</taxon>
        <taxon>Chordata</taxon>
        <taxon>Craniata</taxon>
        <taxon>Vertebrata</taxon>
        <taxon>Euteleostomi</taxon>
        <taxon>Actinopterygii</taxon>
        <taxon>Neopterygii</taxon>
        <taxon>Teleostei</taxon>
        <taxon>Ostariophysi</taxon>
        <taxon>Cypriniformes</taxon>
        <taxon>Nemacheilidae</taxon>
        <taxon>Triplophysa</taxon>
    </lineage>
</organism>
<name>A0A9W7WHQ9_TRIRA</name>
<evidence type="ECO:0000256" key="10">
    <source>
        <dbReference type="ARBA" id="ARBA00023065"/>
    </source>
</evidence>
<keyword evidence="4" id="KW-0633">Potassium transport</keyword>
<dbReference type="FunFam" id="1.20.120.350:FF:000091">
    <property type="entry name" value="Predicted protein"/>
    <property type="match status" value="1"/>
</dbReference>
<dbReference type="Proteomes" id="UP001059041">
    <property type="component" value="Linkage Group LG15"/>
</dbReference>
<evidence type="ECO:0000313" key="15">
    <source>
        <dbReference type="EMBL" id="KAI7800026.1"/>
    </source>
</evidence>
<dbReference type="SUPFAM" id="SSF54695">
    <property type="entry name" value="POZ domain"/>
    <property type="match status" value="1"/>
</dbReference>
<dbReference type="InterPro" id="IPR003131">
    <property type="entry name" value="T1-type_BTB"/>
</dbReference>
<gene>
    <name evidence="15" type="ORF">IRJ41_022788</name>
</gene>
<dbReference type="EMBL" id="JAFHDT010000015">
    <property type="protein sequence ID" value="KAI7800026.1"/>
    <property type="molecule type" value="Genomic_DNA"/>
</dbReference>
<reference evidence="15" key="1">
    <citation type="submission" date="2021-02" db="EMBL/GenBank/DDBJ databases">
        <title>Comparative genomics reveals that relaxation of natural selection precedes convergent phenotypic evolution of cavefish.</title>
        <authorList>
            <person name="Peng Z."/>
        </authorList>
    </citation>
    <scope>NUCLEOTIDE SEQUENCE</scope>
    <source>
        <tissue evidence="15">Muscle</tissue>
    </source>
</reference>
<keyword evidence="9 13" id="KW-1133">Transmembrane helix</keyword>
<dbReference type="FunFam" id="1.10.287.70:FF:000005">
    <property type="entry name" value="potassium voltage-gated channel subfamily G member 1"/>
    <property type="match status" value="1"/>
</dbReference>
<feature type="transmembrane region" description="Helical" evidence="13">
    <location>
        <begin position="351"/>
        <end position="368"/>
    </location>
</feature>
<dbReference type="SMART" id="SM00225">
    <property type="entry name" value="BTB"/>
    <property type="match status" value="1"/>
</dbReference>
<evidence type="ECO:0000256" key="2">
    <source>
        <dbReference type="ARBA" id="ARBA00022448"/>
    </source>
</evidence>
<dbReference type="Pfam" id="PF02214">
    <property type="entry name" value="BTB_2"/>
    <property type="match status" value="1"/>
</dbReference>
<feature type="domain" description="BTB" evidence="14">
    <location>
        <begin position="15"/>
        <end position="124"/>
    </location>
</feature>
<dbReference type="Pfam" id="PF00520">
    <property type="entry name" value="Ion_trans"/>
    <property type="match status" value="1"/>
</dbReference>
<keyword evidence="12" id="KW-0407">Ion channel</keyword>
<keyword evidence="10" id="KW-0406">Ion transport</keyword>
<evidence type="ECO:0000256" key="3">
    <source>
        <dbReference type="ARBA" id="ARBA00022475"/>
    </source>
</evidence>
<dbReference type="Gene3D" id="3.30.710.10">
    <property type="entry name" value="Potassium Channel Kv1.1, Chain A"/>
    <property type="match status" value="1"/>
</dbReference>
<dbReference type="GO" id="GO:0005249">
    <property type="term" value="F:voltage-gated potassium channel activity"/>
    <property type="evidence" value="ECO:0007669"/>
    <property type="project" value="InterPro"/>
</dbReference>
<evidence type="ECO:0000256" key="9">
    <source>
        <dbReference type="ARBA" id="ARBA00022989"/>
    </source>
</evidence>
<dbReference type="InterPro" id="IPR028325">
    <property type="entry name" value="VG_K_chnl"/>
</dbReference>
<evidence type="ECO:0000256" key="5">
    <source>
        <dbReference type="ARBA" id="ARBA00022692"/>
    </source>
</evidence>
<dbReference type="GO" id="GO:0001508">
    <property type="term" value="P:action potential"/>
    <property type="evidence" value="ECO:0007669"/>
    <property type="project" value="TreeGrafter"/>
</dbReference>
<dbReference type="PRINTS" id="PR01491">
    <property type="entry name" value="KVCHANNEL"/>
</dbReference>
<keyword evidence="3" id="KW-1003">Cell membrane</keyword>
<dbReference type="PRINTS" id="PR01494">
    <property type="entry name" value="KV9CHANNEL"/>
</dbReference>
<accession>A0A9W7WHQ9</accession>
<feature type="transmembrane region" description="Helical" evidence="13">
    <location>
        <begin position="212"/>
        <end position="234"/>
    </location>
</feature>
<dbReference type="GO" id="GO:0051260">
    <property type="term" value="P:protein homooligomerization"/>
    <property type="evidence" value="ECO:0007669"/>
    <property type="project" value="InterPro"/>
</dbReference>
<dbReference type="InterPro" id="IPR027359">
    <property type="entry name" value="Volt_channel_dom_sf"/>
</dbReference>
<evidence type="ECO:0000313" key="16">
    <source>
        <dbReference type="Proteomes" id="UP001059041"/>
    </source>
</evidence>
<keyword evidence="5 13" id="KW-0812">Transmembrane</keyword>
<feature type="transmembrane region" description="Helical" evidence="13">
    <location>
        <begin position="319"/>
        <end position="339"/>
    </location>
</feature>